<feature type="domain" description="Aminoglycoside phosphotransferase" evidence="1">
    <location>
        <begin position="66"/>
        <end position="141"/>
    </location>
</feature>
<dbReference type="AlphaFoldDB" id="A0A9R1X0Z3"/>
<comment type="caution">
    <text evidence="2">The sequence shown here is derived from an EMBL/GenBank/DDBJ whole genome shotgun (WGS) entry which is preliminary data.</text>
</comment>
<dbReference type="InterPro" id="IPR011009">
    <property type="entry name" value="Kinase-like_dom_sf"/>
</dbReference>
<protein>
    <recommendedName>
        <fullName evidence="1">Aminoglycoside phosphotransferase domain-containing protein</fullName>
    </recommendedName>
</protein>
<dbReference type="Pfam" id="PF01636">
    <property type="entry name" value="APH"/>
    <property type="match status" value="1"/>
</dbReference>
<keyword evidence="3" id="KW-1185">Reference proteome</keyword>
<reference evidence="2 3" key="1">
    <citation type="journal article" date="2017" name="Nat. Commun.">
        <title>Genome assembly with in vitro proximity ligation data and whole-genome triplication in lettuce.</title>
        <authorList>
            <person name="Reyes-Chin-Wo S."/>
            <person name="Wang Z."/>
            <person name="Yang X."/>
            <person name="Kozik A."/>
            <person name="Arikit S."/>
            <person name="Song C."/>
            <person name="Xia L."/>
            <person name="Froenicke L."/>
            <person name="Lavelle D.O."/>
            <person name="Truco M.J."/>
            <person name="Xia R."/>
            <person name="Zhu S."/>
            <person name="Xu C."/>
            <person name="Xu H."/>
            <person name="Xu X."/>
            <person name="Cox K."/>
            <person name="Korf I."/>
            <person name="Meyers B.C."/>
            <person name="Michelmore R.W."/>
        </authorList>
    </citation>
    <scope>NUCLEOTIDE SEQUENCE [LARGE SCALE GENOMIC DNA]</scope>
    <source>
        <strain evidence="3">cv. Salinas</strain>
        <tissue evidence="2">Seedlings</tissue>
    </source>
</reference>
<dbReference type="SUPFAM" id="SSF56112">
    <property type="entry name" value="Protein kinase-like (PK-like)"/>
    <property type="match status" value="1"/>
</dbReference>
<gene>
    <name evidence="2" type="ORF">LSAT_V11C700349780</name>
</gene>
<dbReference type="EMBL" id="NBSK02000007">
    <property type="protein sequence ID" value="KAJ0195096.1"/>
    <property type="molecule type" value="Genomic_DNA"/>
</dbReference>
<accession>A0A9R1X0Z3</accession>
<dbReference type="Gene3D" id="3.90.1200.10">
    <property type="match status" value="1"/>
</dbReference>
<evidence type="ECO:0000313" key="2">
    <source>
        <dbReference type="EMBL" id="KAJ0195096.1"/>
    </source>
</evidence>
<organism evidence="2 3">
    <name type="scientific">Lactuca sativa</name>
    <name type="common">Garden lettuce</name>
    <dbReference type="NCBI Taxonomy" id="4236"/>
    <lineage>
        <taxon>Eukaryota</taxon>
        <taxon>Viridiplantae</taxon>
        <taxon>Streptophyta</taxon>
        <taxon>Embryophyta</taxon>
        <taxon>Tracheophyta</taxon>
        <taxon>Spermatophyta</taxon>
        <taxon>Magnoliopsida</taxon>
        <taxon>eudicotyledons</taxon>
        <taxon>Gunneridae</taxon>
        <taxon>Pentapetalae</taxon>
        <taxon>asterids</taxon>
        <taxon>campanulids</taxon>
        <taxon>Asterales</taxon>
        <taxon>Asteraceae</taxon>
        <taxon>Cichorioideae</taxon>
        <taxon>Cichorieae</taxon>
        <taxon>Lactucinae</taxon>
        <taxon>Lactuca</taxon>
    </lineage>
</organism>
<dbReference type="Proteomes" id="UP000235145">
    <property type="component" value="Unassembled WGS sequence"/>
</dbReference>
<evidence type="ECO:0000313" key="3">
    <source>
        <dbReference type="Proteomes" id="UP000235145"/>
    </source>
</evidence>
<dbReference type="InterPro" id="IPR002575">
    <property type="entry name" value="Aminoglycoside_PTrfase"/>
</dbReference>
<name>A0A9R1X0Z3_LACSA</name>
<evidence type="ECO:0000259" key="1">
    <source>
        <dbReference type="Pfam" id="PF01636"/>
    </source>
</evidence>
<sequence>MFGINDINVLALIKMKFLPLIFGSLHKQSDDTEDEIDEGEGSRGIKVASRNPKMAVYDPEAAKDTEALASLHYSDVDAIGLEYYGRRKNYCKRHVERWENQYIASTGWLRKNIPFEDSFGSTTGFFHGDLRIDNLVFHPVDNFVFHPLEGKSWPLVGRKFYIAFSFFRDASILAGVHNSEDDSMDDIGEIPILLEWNHELQFCWNGITNSNSVGITEVDA</sequence>
<proteinExistence type="predicted"/>